<name>A0A6S6U3W4_9BACT</name>
<evidence type="ECO:0000313" key="2">
    <source>
        <dbReference type="EMBL" id="CAA6822888.1"/>
    </source>
</evidence>
<protein>
    <submittedName>
        <fullName evidence="2">ORF 73 extensive acidic domains, potential leucine zipper immediate early protein homolog</fullName>
    </submittedName>
</protein>
<feature type="transmembrane region" description="Helical" evidence="1">
    <location>
        <begin position="178"/>
        <end position="201"/>
    </location>
</feature>
<feature type="transmembrane region" description="Helical" evidence="1">
    <location>
        <begin position="117"/>
        <end position="137"/>
    </location>
</feature>
<keyword evidence="1" id="KW-1133">Transmembrane helix</keyword>
<reference evidence="2" key="1">
    <citation type="submission" date="2020-01" db="EMBL/GenBank/DDBJ databases">
        <authorList>
            <person name="Meier V. D."/>
            <person name="Meier V D."/>
        </authorList>
    </citation>
    <scope>NUCLEOTIDE SEQUENCE</scope>
    <source>
        <strain evidence="2">HLG_WM_MAG_03</strain>
    </source>
</reference>
<accession>A0A6S6U3W4</accession>
<evidence type="ECO:0000256" key="1">
    <source>
        <dbReference type="SAM" id="Phobius"/>
    </source>
</evidence>
<keyword evidence="1" id="KW-0812">Transmembrane</keyword>
<dbReference type="EMBL" id="CACVAR010000344">
    <property type="protein sequence ID" value="CAA6822888.1"/>
    <property type="molecule type" value="Genomic_DNA"/>
</dbReference>
<keyword evidence="1" id="KW-0472">Membrane</keyword>
<gene>
    <name evidence="2" type="ORF">HELGO_WM23074</name>
</gene>
<organism evidence="2">
    <name type="scientific">uncultured Sulfurovum sp</name>
    <dbReference type="NCBI Taxonomy" id="269237"/>
    <lineage>
        <taxon>Bacteria</taxon>
        <taxon>Pseudomonadati</taxon>
        <taxon>Campylobacterota</taxon>
        <taxon>Epsilonproteobacteria</taxon>
        <taxon>Campylobacterales</taxon>
        <taxon>Sulfurovaceae</taxon>
        <taxon>Sulfurovum</taxon>
        <taxon>environmental samples</taxon>
    </lineage>
</organism>
<proteinExistence type="predicted"/>
<dbReference type="AlphaFoldDB" id="A0A6S6U3W4"/>
<sequence>MDDNNGEIEIKTEAEVVGQSKKNKLSEANALIEASQELVAKVDSEISECKIGISSAAEDFDEAKRTFNNVTFKNSEVLLEKVGFEYTTFEEAEAFELAVDGNEDESFSVKNLSSGRFTGLILAIVVALLTVVAWIYLAMTKLGIDPSSITLDNASEQVNPILTWIGGDMISANGNMTVGALILGFSALIMAWLVYAIRINLKGSKNLRIAKKTYEKSKDYCMTQEECQKEMKKVDVHLREATEEIQNLDMILNEQASVLRRVIHVEGVYDGEKEYHPSSKKVMRETEKIMRASEHLVSTAITQEQKLNFKSVQALNAAKDIYSEYLGRIYD</sequence>